<evidence type="ECO:0000313" key="2">
    <source>
        <dbReference type="Proteomes" id="UP001165960"/>
    </source>
</evidence>
<reference evidence="1" key="1">
    <citation type="submission" date="2022-04" db="EMBL/GenBank/DDBJ databases">
        <title>Genome of the entomopathogenic fungus Entomophthora muscae.</title>
        <authorList>
            <person name="Elya C."/>
            <person name="Lovett B.R."/>
            <person name="Lee E."/>
            <person name="Macias A.M."/>
            <person name="Hajek A.E."/>
            <person name="De Bivort B.L."/>
            <person name="Kasson M.T."/>
            <person name="De Fine Licht H.H."/>
            <person name="Stajich J.E."/>
        </authorList>
    </citation>
    <scope>NUCLEOTIDE SEQUENCE</scope>
    <source>
        <strain evidence="1">Berkeley</strain>
    </source>
</reference>
<accession>A0ACC2SEV5</accession>
<dbReference type="EMBL" id="QTSX02005115">
    <property type="protein sequence ID" value="KAJ9060939.1"/>
    <property type="molecule type" value="Genomic_DNA"/>
</dbReference>
<dbReference type="Proteomes" id="UP001165960">
    <property type="component" value="Unassembled WGS sequence"/>
</dbReference>
<proteinExistence type="predicted"/>
<dbReference type="EC" id="3.4.25.1" evidence="1"/>
<protein>
    <submittedName>
        <fullName evidence="1">Proteasome subunit alpha type-6</fullName>
        <ecNumber evidence="1">3.4.25.1</ecNumber>
    </submittedName>
</protein>
<keyword evidence="2" id="KW-1185">Reference proteome</keyword>
<keyword evidence="1" id="KW-0647">Proteasome</keyword>
<organism evidence="1 2">
    <name type="scientific">Entomophthora muscae</name>
    <dbReference type="NCBI Taxonomy" id="34485"/>
    <lineage>
        <taxon>Eukaryota</taxon>
        <taxon>Fungi</taxon>
        <taxon>Fungi incertae sedis</taxon>
        <taxon>Zoopagomycota</taxon>
        <taxon>Entomophthoromycotina</taxon>
        <taxon>Entomophthoromycetes</taxon>
        <taxon>Entomophthorales</taxon>
        <taxon>Entomophthoraceae</taxon>
        <taxon>Entomophthora</taxon>
    </lineage>
</organism>
<evidence type="ECO:0000313" key="1">
    <source>
        <dbReference type="EMBL" id="KAJ9060939.1"/>
    </source>
</evidence>
<comment type="caution">
    <text evidence="1">The sequence shown here is derived from an EMBL/GenBank/DDBJ whole genome shotgun (WGS) entry which is preliminary data.</text>
</comment>
<name>A0ACC2SEV5_9FUNG</name>
<keyword evidence="1" id="KW-0378">Hydrolase</keyword>
<sequence length="256" mass="28235">MFRNQYDNDVTTWSPQGRIHQIEYAMEAVKQGSAVVGARSSTHTVLVALKRAPHELASYQKKIIMIDDHIAIAIAGLTSDARVLSNYMRTEAMKSKMLYNRPLPVSRIIQQLADKAQANTQGYSGRPYGVGFLVIGYDETGPHLFEANPAGNNFEYFAMSIGSRSQSAKTYLERHFELFSEASKDELIHHALQALHDTLPKEANLTAQNVSIAVIGPDSPLELIEDEAVEPFLANLDITAAPEDAEATEIVAMDES</sequence>
<gene>
    <name evidence="1" type="primary">PRE5_1</name>
    <name evidence="1" type="ORF">DSO57_1025571</name>
</gene>